<comment type="caution">
    <text evidence="2">The sequence shown here is derived from an EMBL/GenBank/DDBJ whole genome shotgun (WGS) entry which is preliminary data.</text>
</comment>
<proteinExistence type="predicted"/>
<evidence type="ECO:0000259" key="1">
    <source>
        <dbReference type="Pfam" id="PF08818"/>
    </source>
</evidence>
<feature type="domain" description="YdhG-like" evidence="1">
    <location>
        <begin position="19"/>
        <end position="113"/>
    </location>
</feature>
<dbReference type="EMBL" id="JABBXH010000001">
    <property type="protein sequence ID" value="NMP30123.1"/>
    <property type="molecule type" value="Genomic_DNA"/>
</dbReference>
<keyword evidence="3" id="KW-1185">Reference proteome</keyword>
<sequence length="201" mass="23207">MAENEEITQYIEQASNFAQPILIKLRALIHQAAPDIDEVIKWRQPCFEKNGLICATAAFKKHINFSFFNGKHLTDKSGMFTDNENNNLGSIKITSLDTLPADDIIIDFIQQAIVYNRQEKPKKTVTRKDKSTLTLPSELKKALTQNCIAQEQFEQMSYSKQKDYVDWINGAKRQTTKEKRLNTAIEWISEGKGRNWKYENC</sequence>
<protein>
    <recommendedName>
        <fullName evidence="1">YdhG-like domain-containing protein</fullName>
    </recommendedName>
</protein>
<evidence type="ECO:0000313" key="3">
    <source>
        <dbReference type="Proteomes" id="UP000568664"/>
    </source>
</evidence>
<gene>
    <name evidence="2" type="ORF">HII17_00990</name>
</gene>
<reference evidence="2 3" key="1">
    <citation type="submission" date="2020-04" db="EMBL/GenBank/DDBJ databases">
        <title>Thalassotalea sp. M1531, isolated from the surface of marine red alga.</title>
        <authorList>
            <person name="Pang L."/>
            <person name="Lu D.-C."/>
        </authorList>
    </citation>
    <scope>NUCLEOTIDE SEQUENCE [LARGE SCALE GENOMIC DNA]</scope>
    <source>
        <strain evidence="2 3">M1531</strain>
    </source>
</reference>
<accession>A0A7Y0Q5B0</accession>
<dbReference type="SUPFAM" id="SSF159888">
    <property type="entry name" value="YdhG-like"/>
    <property type="match status" value="1"/>
</dbReference>
<dbReference type="Pfam" id="PF08818">
    <property type="entry name" value="DUF1801"/>
    <property type="match status" value="1"/>
</dbReference>
<dbReference type="AlphaFoldDB" id="A0A7Y0Q5B0"/>
<dbReference type="Pfam" id="PF13376">
    <property type="entry name" value="OmdA"/>
    <property type="match status" value="1"/>
</dbReference>
<dbReference type="Proteomes" id="UP000568664">
    <property type="component" value="Unassembled WGS sequence"/>
</dbReference>
<name>A0A7Y0Q5B0_9GAMM</name>
<organism evidence="2 3">
    <name type="scientific">Thalassotalea algicola</name>
    <dbReference type="NCBI Taxonomy" id="2716224"/>
    <lineage>
        <taxon>Bacteria</taxon>
        <taxon>Pseudomonadati</taxon>
        <taxon>Pseudomonadota</taxon>
        <taxon>Gammaproteobacteria</taxon>
        <taxon>Alteromonadales</taxon>
        <taxon>Colwelliaceae</taxon>
        <taxon>Thalassotalea</taxon>
    </lineage>
</organism>
<dbReference type="RefSeq" id="WP_169073464.1">
    <property type="nucleotide sequence ID" value="NZ_JABBXH010000001.1"/>
</dbReference>
<dbReference type="InterPro" id="IPR014922">
    <property type="entry name" value="YdhG-like"/>
</dbReference>
<evidence type="ECO:0000313" key="2">
    <source>
        <dbReference type="EMBL" id="NMP30123.1"/>
    </source>
</evidence>
<dbReference type="Gene3D" id="3.90.1150.200">
    <property type="match status" value="1"/>
</dbReference>